<dbReference type="AlphaFoldDB" id="F6SXA9"/>
<reference evidence="4" key="4">
    <citation type="submission" date="2025-09" db="UniProtKB">
        <authorList>
            <consortium name="Ensembl"/>
        </authorList>
    </citation>
    <scope>IDENTIFICATION</scope>
</reference>
<dbReference type="InterPro" id="IPR001098">
    <property type="entry name" value="DNA-dir_DNA_pol_A_palm_dom"/>
</dbReference>
<dbReference type="InParanoid" id="F6SXA9"/>
<dbReference type="STRING" id="7719.ENSCINP00000002625"/>
<dbReference type="PANTHER" id="PTHR10267">
    <property type="entry name" value="DNA POLYMERASE SUBUNIT GAMMA-1"/>
    <property type="match status" value="1"/>
</dbReference>
<dbReference type="Ensembl" id="ENSCINT00000002625.3">
    <property type="protein sequence ID" value="ENSCINP00000002625.3"/>
    <property type="gene ID" value="ENSCING00000001343.3"/>
</dbReference>
<protein>
    <recommendedName>
        <fullName evidence="1">DNA polymerase subunit gamma-1</fullName>
    </recommendedName>
    <alternativeName>
        <fullName evidence="2">Mitochondrial DNA polymerase catalytic subunit</fullName>
    </alternativeName>
</protein>
<evidence type="ECO:0000259" key="3">
    <source>
        <dbReference type="SMART" id="SM00482"/>
    </source>
</evidence>
<dbReference type="InterPro" id="IPR002297">
    <property type="entry name" value="DNA-dir_DNA_pol_A_mt"/>
</dbReference>
<evidence type="ECO:0000313" key="5">
    <source>
        <dbReference type="Proteomes" id="UP000008144"/>
    </source>
</evidence>
<dbReference type="EMBL" id="EAAA01001034">
    <property type="status" value="NOT_ANNOTATED_CDS"/>
    <property type="molecule type" value="Genomic_DNA"/>
</dbReference>
<dbReference type="Proteomes" id="UP000008144">
    <property type="component" value="Chromosome 12"/>
</dbReference>
<reference evidence="4" key="3">
    <citation type="submission" date="2025-08" db="UniProtKB">
        <authorList>
            <consortium name="Ensembl"/>
        </authorList>
    </citation>
    <scope>IDENTIFICATION</scope>
</reference>
<sequence length="1073" mass="122089">RYNKFGIQMLPEKLHKQIFKETRIKDENPKQIQQSIEHLDKFGLWGKEQESLPDYDVTLPKLYGNNVNEHFENVASEQSRPYREALNKLVKNELPNMPGLDDWVDQPGWTRYTYFNGKLMTEPVEYPAGDAVVFDCEVLVSASEAPIMAVAASTDAWFSWSSSCLKQEDPRMEANLESMIPIESAVHVKENCTECKLVIGHNVGYDRARIQEQYYSQLTNVRFLDTMSMHIGVSGFNFQQRVLSQATRSEVGENFVSGSSAFDNDWVSMGTTNALKEVHKFYCGKTLDKELRDVFVTGNIKDVRENFQELMWYCAKDVQATYNVLAKLTPLFFDRFPHPVTFAGMLEMGQMYLPVNNNWFRYIRSCQDQYNSLNLELEKHLTGLASDACHYAVNEKYKTDKWLCDLDWTTRPYKLLTKPRKGWVAKEKPDLKVKSYLLPLDYNTEELKFLGKSIRKERKKLDLIEKLNETANRLPLVKPHMPGAPKWYSELCVPEKDQNWKPGATLLSTLTRVTPRLLRLMWQGCPLYHVKDYGWGYLCPDQTAPPVEKKVEDEDLLKEVDQESWNKQEVQSNHTPAENIEGLPDGYTFHRLPHAEGAGKNVGSPLSRDFISHVESGLLSSYNPLDALRCLEINKITSYWRSSQKRVLNQIVVEVANDKRRDCNNTPNEFNNKDMAYSAIVPQAIVCGAVSRRAVERVWLTASNPQLDRIGSELKAMVQAPPGFCFVGADVDSQELWIASLLGDASSAKEHGCTALSWMTLRGNKKEGTDLHSTTAASIGISRDQAKVFNYGRMYGAGKKSSLRSLMQFNKDLSREECIAKVNKLYGITKGEVQYKLSRDALWIIQKTGIELNSEAMTSGYASFDDVTLIQNVANEASNYTARINRNDLVCGRRWHGGIESHMFNKVEEISNSKTPKTPALDCKISRALEPGKVNGNFVTTRMNWVVQSSAVDYLHLLLVSMRWLIEKYKLDCRFVLSIHDEVRYMSSYEHRHKTALALQISNLLTRSMFAYKLGMDDLPLGVAFFSCIEVDSVVRKSADDDCVTPSNSEGLSARYGIPLGESYDVNEILKAT</sequence>
<dbReference type="GO" id="GO:0003887">
    <property type="term" value="F:DNA-directed DNA polymerase activity"/>
    <property type="evidence" value="ECO:0000318"/>
    <property type="project" value="GO_Central"/>
</dbReference>
<evidence type="ECO:0000256" key="1">
    <source>
        <dbReference type="ARBA" id="ARBA00015350"/>
    </source>
</evidence>
<dbReference type="SUPFAM" id="SSF56672">
    <property type="entry name" value="DNA/RNA polymerases"/>
    <property type="match status" value="1"/>
</dbReference>
<dbReference type="GeneTree" id="ENSGT00390000000453"/>
<organism evidence="4 5">
    <name type="scientific">Ciona intestinalis</name>
    <name type="common">Transparent sea squirt</name>
    <name type="synonym">Ascidia intestinalis</name>
    <dbReference type="NCBI Taxonomy" id="7719"/>
    <lineage>
        <taxon>Eukaryota</taxon>
        <taxon>Metazoa</taxon>
        <taxon>Chordata</taxon>
        <taxon>Tunicata</taxon>
        <taxon>Ascidiacea</taxon>
        <taxon>Phlebobranchia</taxon>
        <taxon>Cionidae</taxon>
        <taxon>Ciona</taxon>
    </lineage>
</organism>
<dbReference type="FunCoup" id="F6SXA9">
    <property type="interactions" value="2"/>
</dbReference>
<dbReference type="FunFam" id="3.30.420.390:FF:000009">
    <property type="entry name" value="POLG (Mitochondrial DNA POLymerase Gamma)"/>
    <property type="match status" value="1"/>
</dbReference>
<dbReference type="SUPFAM" id="SSF53098">
    <property type="entry name" value="Ribonuclease H-like"/>
    <property type="match status" value="1"/>
</dbReference>
<dbReference type="Pfam" id="PF18136">
    <property type="entry name" value="DNApol_Exo"/>
    <property type="match status" value="1"/>
</dbReference>
<name>F6SXA9_CIOIN</name>
<dbReference type="Gene3D" id="3.30.420.390">
    <property type="match status" value="2"/>
</dbReference>
<dbReference type="OMA" id="AMHITNL"/>
<dbReference type="GO" id="GO:0006264">
    <property type="term" value="P:mitochondrial DNA replication"/>
    <property type="evidence" value="ECO:0000318"/>
    <property type="project" value="GO_Central"/>
</dbReference>
<feature type="domain" description="DNA-directed DNA polymerase family A palm" evidence="3">
    <location>
        <begin position="711"/>
        <end position="991"/>
    </location>
</feature>
<reference evidence="5" key="1">
    <citation type="journal article" date="2002" name="Science">
        <title>The draft genome of Ciona intestinalis: insights into chordate and vertebrate origins.</title>
        <authorList>
            <person name="Dehal P."/>
            <person name="Satou Y."/>
            <person name="Campbell R.K."/>
            <person name="Chapman J."/>
            <person name="Degnan B."/>
            <person name="De Tomaso A."/>
            <person name="Davidson B."/>
            <person name="Di Gregorio A."/>
            <person name="Gelpke M."/>
            <person name="Goodstein D.M."/>
            <person name="Harafuji N."/>
            <person name="Hastings K.E."/>
            <person name="Ho I."/>
            <person name="Hotta K."/>
            <person name="Huang W."/>
            <person name="Kawashima T."/>
            <person name="Lemaire P."/>
            <person name="Martinez D."/>
            <person name="Meinertzhagen I.A."/>
            <person name="Necula S."/>
            <person name="Nonaka M."/>
            <person name="Putnam N."/>
            <person name="Rash S."/>
            <person name="Saiga H."/>
            <person name="Satake M."/>
            <person name="Terry A."/>
            <person name="Yamada L."/>
            <person name="Wang H.G."/>
            <person name="Awazu S."/>
            <person name="Azumi K."/>
            <person name="Boore J."/>
            <person name="Branno M."/>
            <person name="Chin-Bow S."/>
            <person name="DeSantis R."/>
            <person name="Doyle S."/>
            <person name="Francino P."/>
            <person name="Keys D.N."/>
            <person name="Haga S."/>
            <person name="Hayashi H."/>
            <person name="Hino K."/>
            <person name="Imai K.S."/>
            <person name="Inaba K."/>
            <person name="Kano S."/>
            <person name="Kobayashi K."/>
            <person name="Kobayashi M."/>
            <person name="Lee B.I."/>
            <person name="Makabe K.W."/>
            <person name="Manohar C."/>
            <person name="Matassi G."/>
            <person name="Medina M."/>
            <person name="Mochizuki Y."/>
            <person name="Mount S."/>
            <person name="Morishita T."/>
            <person name="Miura S."/>
            <person name="Nakayama A."/>
            <person name="Nishizaka S."/>
            <person name="Nomoto H."/>
            <person name="Ohta F."/>
            <person name="Oishi K."/>
            <person name="Rigoutsos I."/>
            <person name="Sano M."/>
            <person name="Sasaki A."/>
            <person name="Sasakura Y."/>
            <person name="Shoguchi E."/>
            <person name="Shin-i T."/>
            <person name="Spagnuolo A."/>
            <person name="Stainier D."/>
            <person name="Suzuki M.M."/>
            <person name="Tassy O."/>
            <person name="Takatori N."/>
            <person name="Tokuoka M."/>
            <person name="Yagi K."/>
            <person name="Yoshizaki F."/>
            <person name="Wada S."/>
            <person name="Zhang C."/>
            <person name="Hyatt P.D."/>
            <person name="Larimer F."/>
            <person name="Detter C."/>
            <person name="Doggett N."/>
            <person name="Glavina T."/>
            <person name="Hawkins T."/>
            <person name="Richardson P."/>
            <person name="Lucas S."/>
            <person name="Kohara Y."/>
            <person name="Levine M."/>
            <person name="Satoh N."/>
            <person name="Rokhsar D.S."/>
        </authorList>
    </citation>
    <scope>NUCLEOTIDE SEQUENCE [LARGE SCALE GENOMIC DNA]</scope>
</reference>
<dbReference type="PRINTS" id="PR00867">
    <property type="entry name" value="DNAPOLG"/>
</dbReference>
<dbReference type="GO" id="GO:0008408">
    <property type="term" value="F:3'-5' exonuclease activity"/>
    <property type="evidence" value="ECO:0000318"/>
    <property type="project" value="GO_Central"/>
</dbReference>
<dbReference type="SMART" id="SM00482">
    <property type="entry name" value="POLAc"/>
    <property type="match status" value="1"/>
</dbReference>
<dbReference type="InterPro" id="IPR012337">
    <property type="entry name" value="RNaseH-like_sf"/>
</dbReference>
<evidence type="ECO:0000313" key="4">
    <source>
        <dbReference type="Ensembl" id="ENSCINP00000002625.3"/>
    </source>
</evidence>
<reference evidence="4" key="2">
    <citation type="journal article" date="2008" name="Genome Biol.">
        <title>Improved genome assembly and evidence-based global gene model set for the chordate Ciona intestinalis: new insight into intron and operon populations.</title>
        <authorList>
            <person name="Satou Y."/>
            <person name="Mineta K."/>
            <person name="Ogasawara M."/>
            <person name="Sasakura Y."/>
            <person name="Shoguchi E."/>
            <person name="Ueno K."/>
            <person name="Yamada L."/>
            <person name="Matsumoto J."/>
            <person name="Wasserscheid J."/>
            <person name="Dewar K."/>
            <person name="Wiley G.B."/>
            <person name="Macmil S.L."/>
            <person name="Roe B.A."/>
            <person name="Zeller R.W."/>
            <person name="Hastings K.E."/>
            <person name="Lemaire P."/>
            <person name="Lindquist E."/>
            <person name="Endo T."/>
            <person name="Hotta K."/>
            <person name="Inaba K."/>
        </authorList>
    </citation>
    <scope>NUCLEOTIDE SEQUENCE [LARGE SCALE GENOMIC DNA]</scope>
    <source>
        <strain evidence="4">wild type</strain>
    </source>
</reference>
<dbReference type="Gene3D" id="1.10.150.20">
    <property type="entry name" value="5' to 3' exonuclease, C-terminal subdomain"/>
    <property type="match status" value="1"/>
</dbReference>
<dbReference type="InterPro" id="IPR041336">
    <property type="entry name" value="DNApol_Exo"/>
</dbReference>
<dbReference type="GO" id="GO:0003677">
    <property type="term" value="F:DNA binding"/>
    <property type="evidence" value="ECO:0007669"/>
    <property type="project" value="InterPro"/>
</dbReference>
<keyword evidence="5" id="KW-1185">Reference proteome</keyword>
<dbReference type="Gene3D" id="3.30.70.370">
    <property type="match status" value="1"/>
</dbReference>
<evidence type="ECO:0000256" key="2">
    <source>
        <dbReference type="ARBA" id="ARBA00031966"/>
    </source>
</evidence>
<dbReference type="HOGENOM" id="CLU_001524_2_2_1"/>
<proteinExistence type="predicted"/>
<accession>F6SXA9</accession>
<dbReference type="GO" id="GO:0005760">
    <property type="term" value="C:gamma DNA polymerase complex"/>
    <property type="evidence" value="ECO:0007669"/>
    <property type="project" value="InterPro"/>
</dbReference>
<dbReference type="PANTHER" id="PTHR10267:SF0">
    <property type="entry name" value="DNA POLYMERASE SUBUNIT GAMMA-1"/>
    <property type="match status" value="1"/>
</dbReference>
<dbReference type="InterPro" id="IPR043502">
    <property type="entry name" value="DNA/RNA_pol_sf"/>
</dbReference>
<dbReference type="GO" id="GO:0005739">
    <property type="term" value="C:mitochondrion"/>
    <property type="evidence" value="ECO:0000318"/>
    <property type="project" value="GO_Central"/>
</dbReference>